<proteinExistence type="predicted"/>
<organism evidence="2 3">
    <name type="scientific">Cronobacter phage vB_CsaM_GAP32</name>
    <dbReference type="NCBI Taxonomy" id="1141136"/>
    <lineage>
        <taxon>Viruses</taxon>
        <taxon>Duplodnaviria</taxon>
        <taxon>Heunggongvirae</taxon>
        <taxon>Uroviricota</taxon>
        <taxon>Caudoviricetes</taxon>
        <taxon>Mimasvirus</taxon>
        <taxon>Mimasvirus GAP32</taxon>
    </lineage>
</organism>
<reference evidence="2 3" key="1">
    <citation type="journal article" date="2014" name="Virology">
        <title>Supersize me: Cronobacter sakazakii phage GAP32.</title>
        <authorList>
            <person name="Abbasifar R."/>
            <person name="Griffiths M.W."/>
            <person name="Sabour P.M."/>
            <person name="Ackermann H.-W."/>
            <person name="Vandersteegen K."/>
            <person name="Lavigne R."/>
            <person name="Noben J.-P."/>
            <person name="Villa A.A."/>
            <person name="Abbasifar A."/>
            <person name="Nash J.H.E."/>
            <person name="Kropinski A.M."/>
        </authorList>
    </citation>
    <scope>NUCLEOTIDE SEQUENCE [LARGE SCALE GENOMIC DNA]</scope>
    <source>
        <strain evidence="2">GAP-32</strain>
    </source>
</reference>
<protein>
    <recommendedName>
        <fullName evidence="1">SprT-like domain-containing protein</fullName>
    </recommendedName>
</protein>
<name>K4F770_9CAUD</name>
<feature type="domain" description="SprT-like" evidence="1">
    <location>
        <begin position="47"/>
        <end position="110"/>
    </location>
</feature>
<dbReference type="OrthoDB" id="13993at10239"/>
<dbReference type="KEGG" id="vg:13994173"/>
<keyword evidence="3" id="KW-1185">Reference proteome</keyword>
<dbReference type="RefSeq" id="YP_006987538.1">
    <property type="nucleotide sequence ID" value="NC_019401.1"/>
</dbReference>
<dbReference type="InterPro" id="IPR006640">
    <property type="entry name" value="SprT-like_domain"/>
</dbReference>
<sequence>MNKRFQILIKRLVMNIYKIAKELMNKHNLQDWSFEIYESSNKRVPGTTNTIGMCIYHEKVIAILEAVAYSRSEEYVRSLILHEIAHALAGHENGHNEVWQKIAIEIGSKHITSCANMIEFLNHKNTIRNCTHPYVWKFMKYFSNTDELVFNLNRIHGKSTQYWYNEYLRILKFQERLKKRKKIETNQKFVV</sequence>
<evidence type="ECO:0000259" key="1">
    <source>
        <dbReference type="Pfam" id="PF10263"/>
    </source>
</evidence>
<dbReference type="EMBL" id="JN882285">
    <property type="protein sequence ID" value="AFC21883.1"/>
    <property type="molecule type" value="Genomic_DNA"/>
</dbReference>
<evidence type="ECO:0000313" key="2">
    <source>
        <dbReference type="EMBL" id="AFC21883.1"/>
    </source>
</evidence>
<dbReference type="GO" id="GO:0006950">
    <property type="term" value="P:response to stress"/>
    <property type="evidence" value="ECO:0007669"/>
    <property type="project" value="UniProtKB-ARBA"/>
</dbReference>
<dbReference type="Proteomes" id="UP000000457">
    <property type="component" value="Segment"/>
</dbReference>
<dbReference type="Pfam" id="PF10263">
    <property type="entry name" value="SprT-like"/>
    <property type="match status" value="1"/>
</dbReference>
<accession>K4F770</accession>
<gene>
    <name evidence="2" type="ORF">GAP32_430</name>
</gene>
<evidence type="ECO:0000313" key="3">
    <source>
        <dbReference type="Proteomes" id="UP000000457"/>
    </source>
</evidence>
<dbReference type="GeneID" id="13994173"/>